<gene>
    <name evidence="1" type="ORF">AF72_00590</name>
</gene>
<accession>Z9JM02</accession>
<dbReference type="PATRIC" id="fig|1444770.3.peg.128"/>
<proteinExistence type="predicted"/>
<dbReference type="Proteomes" id="UP000020406">
    <property type="component" value="Unassembled WGS sequence"/>
</dbReference>
<protein>
    <submittedName>
        <fullName evidence="1">Uncharacterized protein</fullName>
    </submittedName>
</protein>
<name>Z9JM02_9GAMM</name>
<dbReference type="KEGG" id="xtw:AB672_11440"/>
<reference evidence="1 2" key="1">
    <citation type="journal article" date="2014" name="Genome Announc.">
        <title>Draft Genome Sequence of Xylella fastidiosa Pear Leaf Scorch Strain in Taiwan.</title>
        <authorList>
            <person name="Su C.C."/>
            <person name="Deng W.L."/>
            <person name="Jan F.J."/>
            <person name="Chang C.J."/>
            <person name="Huang H."/>
            <person name="Chen J."/>
        </authorList>
    </citation>
    <scope>NUCLEOTIDE SEQUENCE [LARGE SCALE GENOMIC DNA]</scope>
    <source>
        <strain evidence="1 2">PLS229</strain>
    </source>
</reference>
<evidence type="ECO:0000313" key="1">
    <source>
        <dbReference type="EMBL" id="EWS79440.1"/>
    </source>
</evidence>
<sequence length="66" mass="7341">MPPRFPEFRPDIAACSNLSFDLKLMRPSSSPSALAVVSAAHGNWENWLGQGVPFDDCKVKYGVIRY</sequence>
<dbReference type="AlphaFoldDB" id="Z9JM02"/>
<organism evidence="1 2">
    <name type="scientific">Xylella taiwanensis</name>
    <dbReference type="NCBI Taxonomy" id="1444770"/>
    <lineage>
        <taxon>Bacteria</taxon>
        <taxon>Pseudomonadati</taxon>
        <taxon>Pseudomonadota</taxon>
        <taxon>Gammaproteobacteria</taxon>
        <taxon>Lysobacterales</taxon>
        <taxon>Lysobacteraceae</taxon>
        <taxon>Xylella</taxon>
    </lineage>
</organism>
<dbReference type="EMBL" id="JDSQ01000001">
    <property type="protein sequence ID" value="EWS79440.1"/>
    <property type="molecule type" value="Genomic_DNA"/>
</dbReference>
<comment type="caution">
    <text evidence="1">The sequence shown here is derived from an EMBL/GenBank/DDBJ whole genome shotgun (WGS) entry which is preliminary data.</text>
</comment>
<evidence type="ECO:0000313" key="2">
    <source>
        <dbReference type="Proteomes" id="UP000020406"/>
    </source>
</evidence>